<evidence type="ECO:0000256" key="3">
    <source>
        <dbReference type="ARBA" id="ARBA00023237"/>
    </source>
</evidence>
<feature type="region of interest" description="Disordered" evidence="4">
    <location>
        <begin position="797"/>
        <end position="826"/>
    </location>
</feature>
<evidence type="ECO:0000256" key="1">
    <source>
        <dbReference type="ARBA" id="ARBA00004442"/>
    </source>
</evidence>
<keyword evidence="3" id="KW-0998">Cell outer membrane</keyword>
<sequence>MRSISVFIILYCLGFSSNAQVGGIGMNQVPGIGKIYGQVIDSISKEPLAYANIVLREALEDIEKDGQLTSDNGKFIFKELKGMKYEVVVSFLGYRSKILGPYKINKETIDHNLGKIELSSLSLNLDEVIVTGEKELIENKIDRIVYNAERDITSKGGNAADVLRKTPLLTVDMEGNVSLRGSTNIKILINGKPSSIMAGSVPDAMKMIPADVIQKVEVITQPGAKYDAEGSAGIINIITKTKKVRGTSGSFNVSAGTRSNFLGLNLSSRANNIGFSANIGGHMWRGKGTSIIDRTNQLSAINSVVRQEGESSNIGGGLYTQVGMDYDINDKNSLTLSLRTPINLFANDNTLTTFTGVSKDSVPFDFRRVSDALNRTVGADVNLDYKKTFSKDSDREFSLSSQYSYSNRKNDYTSDEFNENSILTYRELSPNLSNNRELIFAADYLHPVKKDINLEIGAKTILRNVDSDIYYDTLNIGTDLLLRDNTRNNYFIYGQNVAAGYTQITFPIIKNLTGRAGIRYEHTFIDGDVQNEASFGNDYATWVPSGLLSYVLKKNTTMKLSYSRRIQRPSMFYLNPYINYNDPTNISFGNPELKPEITESFEATYGYSKNFNNVNISVYHKITNDLIDNYRYIDSLGIINSTYNNLATNYSSGVSINGGIFKLGKIILNSTLNIYYQKIVSEQFVGVKSSAYNFSLNGFANVNVTPVWGITLFGLINSPKLTTQGKQATWFVYNVGVRRDLWKKKGGISIGIDNPFHPKMNLKTEFSSSQFSYVADNKVEGWGIRASLDYRFGKMEFGGPQKKKRKGNLNDDLKKEEGEGQNSGSR</sequence>
<dbReference type="InterPro" id="IPR008969">
    <property type="entry name" value="CarboxyPept-like_regulatory"/>
</dbReference>
<keyword evidence="5" id="KW-0732">Signal</keyword>
<dbReference type="EMBL" id="JADKFW010000021">
    <property type="protein sequence ID" value="MBK9719862.1"/>
    <property type="molecule type" value="Genomic_DNA"/>
</dbReference>
<dbReference type="InterPro" id="IPR041700">
    <property type="entry name" value="OMP_b-brl_3"/>
</dbReference>
<dbReference type="Gene3D" id="2.60.40.1120">
    <property type="entry name" value="Carboxypeptidase-like, regulatory domain"/>
    <property type="match status" value="1"/>
</dbReference>
<dbReference type="Gene3D" id="2.170.130.10">
    <property type="entry name" value="TonB-dependent receptor, plug domain"/>
    <property type="match status" value="1"/>
</dbReference>
<dbReference type="SUPFAM" id="SSF56935">
    <property type="entry name" value="Porins"/>
    <property type="match status" value="1"/>
</dbReference>
<gene>
    <name evidence="7" type="ORF">IPO85_20565</name>
</gene>
<dbReference type="Gene3D" id="2.40.170.20">
    <property type="entry name" value="TonB-dependent receptor, beta-barrel domain"/>
    <property type="match status" value="1"/>
</dbReference>
<feature type="compositionally biased region" description="Basic and acidic residues" evidence="4">
    <location>
        <begin position="808"/>
        <end position="818"/>
    </location>
</feature>
<name>A0A9D7XJM5_9BACT</name>
<dbReference type="AlphaFoldDB" id="A0A9D7XJM5"/>
<accession>A0A9D7XJM5</accession>
<dbReference type="Proteomes" id="UP000808349">
    <property type="component" value="Unassembled WGS sequence"/>
</dbReference>
<dbReference type="Pfam" id="PF13715">
    <property type="entry name" value="CarbopepD_reg_2"/>
    <property type="match status" value="1"/>
</dbReference>
<feature type="chain" id="PRO_5038702529" evidence="5">
    <location>
        <begin position="20"/>
        <end position="826"/>
    </location>
</feature>
<evidence type="ECO:0000256" key="2">
    <source>
        <dbReference type="ARBA" id="ARBA00023136"/>
    </source>
</evidence>
<evidence type="ECO:0000256" key="4">
    <source>
        <dbReference type="SAM" id="MobiDB-lite"/>
    </source>
</evidence>
<reference evidence="7 8" key="1">
    <citation type="submission" date="2020-10" db="EMBL/GenBank/DDBJ databases">
        <title>Connecting structure to function with the recovery of over 1000 high-quality activated sludge metagenome-assembled genomes encoding full-length rRNA genes using long-read sequencing.</title>
        <authorList>
            <person name="Singleton C.M."/>
            <person name="Petriglieri F."/>
            <person name="Kristensen J.M."/>
            <person name="Kirkegaard R.H."/>
            <person name="Michaelsen T.Y."/>
            <person name="Andersen M.H."/>
            <person name="Karst S.M."/>
            <person name="Dueholm M.S."/>
            <person name="Nielsen P.H."/>
            <person name="Albertsen M."/>
        </authorList>
    </citation>
    <scope>NUCLEOTIDE SEQUENCE [LARGE SCALE GENOMIC DNA]</scope>
    <source>
        <strain evidence="7">Ribe_18-Q3-R11-54_BAT3C.373</strain>
    </source>
</reference>
<dbReference type="InterPro" id="IPR037066">
    <property type="entry name" value="Plug_dom_sf"/>
</dbReference>
<dbReference type="Pfam" id="PF14905">
    <property type="entry name" value="OMP_b-brl_3"/>
    <property type="match status" value="1"/>
</dbReference>
<evidence type="ECO:0000259" key="6">
    <source>
        <dbReference type="Pfam" id="PF14905"/>
    </source>
</evidence>
<keyword evidence="7" id="KW-0675">Receptor</keyword>
<organism evidence="7 8">
    <name type="scientific">Candidatus Defluviibacterium haderslevense</name>
    <dbReference type="NCBI Taxonomy" id="2981993"/>
    <lineage>
        <taxon>Bacteria</taxon>
        <taxon>Pseudomonadati</taxon>
        <taxon>Bacteroidota</taxon>
        <taxon>Saprospiria</taxon>
        <taxon>Saprospirales</taxon>
        <taxon>Saprospiraceae</taxon>
        <taxon>Candidatus Defluviibacterium</taxon>
    </lineage>
</organism>
<comment type="subcellular location">
    <subcellularLocation>
        <location evidence="1">Cell outer membrane</location>
    </subcellularLocation>
</comment>
<evidence type="ECO:0000313" key="7">
    <source>
        <dbReference type="EMBL" id="MBK9719862.1"/>
    </source>
</evidence>
<comment type="caution">
    <text evidence="7">The sequence shown here is derived from an EMBL/GenBank/DDBJ whole genome shotgun (WGS) entry which is preliminary data.</text>
</comment>
<evidence type="ECO:0000313" key="8">
    <source>
        <dbReference type="Proteomes" id="UP000808349"/>
    </source>
</evidence>
<dbReference type="PANTHER" id="PTHR40980">
    <property type="entry name" value="PLUG DOMAIN-CONTAINING PROTEIN"/>
    <property type="match status" value="1"/>
</dbReference>
<dbReference type="InterPro" id="IPR036942">
    <property type="entry name" value="Beta-barrel_TonB_sf"/>
</dbReference>
<dbReference type="SUPFAM" id="SSF49464">
    <property type="entry name" value="Carboxypeptidase regulatory domain-like"/>
    <property type="match status" value="1"/>
</dbReference>
<evidence type="ECO:0000256" key="5">
    <source>
        <dbReference type="SAM" id="SignalP"/>
    </source>
</evidence>
<keyword evidence="2" id="KW-0472">Membrane</keyword>
<feature type="signal peptide" evidence="5">
    <location>
        <begin position="1"/>
        <end position="19"/>
    </location>
</feature>
<proteinExistence type="predicted"/>
<protein>
    <submittedName>
        <fullName evidence="7">TonB-dependent receptor</fullName>
    </submittedName>
</protein>
<feature type="domain" description="Outer membrane protein beta-barrel" evidence="6">
    <location>
        <begin position="391"/>
        <end position="790"/>
    </location>
</feature>
<dbReference type="PANTHER" id="PTHR40980:SF4">
    <property type="entry name" value="TONB-DEPENDENT RECEPTOR-LIKE BETA-BARREL DOMAIN-CONTAINING PROTEIN"/>
    <property type="match status" value="1"/>
</dbReference>
<dbReference type="GO" id="GO:0009279">
    <property type="term" value="C:cell outer membrane"/>
    <property type="evidence" value="ECO:0007669"/>
    <property type="project" value="UniProtKB-SubCell"/>
</dbReference>